<sequence length="162" mass="18701">MAQIGQASRHALATDEWLRRVVLIDNYSFLFKYNSGILTVKQFQEVMKDICERYPQVKLYLKNKQMHNIVASQRGTYLAKCFNRMEECEKNPEGPLRFKGEGQHRFKPFRYKHLGQFAPLGGEQTIAQLPGYWVSIGHSSQCQHKQAYFCGPLHLCSSPMGV</sequence>
<evidence type="ECO:0000256" key="5">
    <source>
        <dbReference type="ARBA" id="ARBA00023027"/>
    </source>
</evidence>
<evidence type="ECO:0000256" key="2">
    <source>
        <dbReference type="ARBA" id="ARBA00022630"/>
    </source>
</evidence>
<dbReference type="STRING" id="3847.K7KJX5"/>
<keyword evidence="3" id="KW-0274">FAD</keyword>
<dbReference type="InterPro" id="IPR045024">
    <property type="entry name" value="NDH-2"/>
</dbReference>
<dbReference type="Proteomes" id="UP000008827">
    <property type="component" value="Chromosome 4"/>
</dbReference>
<keyword evidence="2" id="KW-0285">Flavoprotein</keyword>
<reference evidence="7" key="2">
    <citation type="submission" date="2018-02" db="UniProtKB">
        <authorList>
            <consortium name="EnsemblPlants"/>
        </authorList>
    </citation>
    <scope>IDENTIFICATION</scope>
    <source>
        <strain evidence="7">Williams 82</strain>
    </source>
</reference>
<evidence type="ECO:0000256" key="1">
    <source>
        <dbReference type="ARBA" id="ARBA00005272"/>
    </source>
</evidence>
<dbReference type="AlphaFoldDB" id="K7KJX5"/>
<reference evidence="6" key="3">
    <citation type="submission" date="2018-07" db="EMBL/GenBank/DDBJ databases">
        <title>WGS assembly of Glycine max.</title>
        <authorList>
            <person name="Schmutz J."/>
            <person name="Cannon S."/>
            <person name="Schlueter J."/>
            <person name="Ma J."/>
            <person name="Mitros T."/>
            <person name="Nelson W."/>
            <person name="Hyten D."/>
            <person name="Song Q."/>
            <person name="Thelen J."/>
            <person name="Cheng J."/>
            <person name="Xu D."/>
            <person name="Hellsten U."/>
            <person name="May G."/>
            <person name="Yu Y."/>
            <person name="Sakurai T."/>
            <person name="Umezawa T."/>
            <person name="Bhattacharyya M."/>
            <person name="Sandhu D."/>
            <person name="Valliyodan B."/>
            <person name="Lindquist E."/>
            <person name="Peto M."/>
            <person name="Grant D."/>
            <person name="Shu S."/>
            <person name="Goodstein D."/>
            <person name="Barry K."/>
            <person name="Futrell-Griggs M."/>
            <person name="Abernathy B."/>
            <person name="Du J."/>
            <person name="Tian Z."/>
            <person name="Zhu L."/>
            <person name="Gill N."/>
            <person name="Joshi T."/>
            <person name="Libault M."/>
            <person name="Sethuraman A."/>
            <person name="Zhang X."/>
            <person name="Shinozaki K."/>
            <person name="Nguyen H."/>
            <person name="Wing R."/>
            <person name="Cregan P."/>
            <person name="Specht J."/>
            <person name="Grimwood J."/>
            <person name="Rokhsar D."/>
            <person name="Stacey G."/>
            <person name="Shoemaker R."/>
            <person name="Jackson S."/>
        </authorList>
    </citation>
    <scope>NUCLEOTIDE SEQUENCE</scope>
    <source>
        <tissue evidence="6">Callus</tissue>
    </source>
</reference>
<dbReference type="eggNOG" id="KOG2495">
    <property type="taxonomic scope" value="Eukaryota"/>
</dbReference>
<keyword evidence="8" id="KW-1185">Reference proteome</keyword>
<gene>
    <name evidence="6" type="ORF">GLYMA_04G132100</name>
</gene>
<dbReference type="PANTHER" id="PTHR43706">
    <property type="entry name" value="NADH DEHYDROGENASE"/>
    <property type="match status" value="1"/>
</dbReference>
<organism evidence="6">
    <name type="scientific">Glycine max</name>
    <name type="common">Soybean</name>
    <name type="synonym">Glycine hispida</name>
    <dbReference type="NCBI Taxonomy" id="3847"/>
    <lineage>
        <taxon>Eukaryota</taxon>
        <taxon>Viridiplantae</taxon>
        <taxon>Streptophyta</taxon>
        <taxon>Embryophyta</taxon>
        <taxon>Tracheophyta</taxon>
        <taxon>Spermatophyta</taxon>
        <taxon>Magnoliopsida</taxon>
        <taxon>eudicotyledons</taxon>
        <taxon>Gunneridae</taxon>
        <taxon>Pentapetalae</taxon>
        <taxon>rosids</taxon>
        <taxon>fabids</taxon>
        <taxon>Fabales</taxon>
        <taxon>Fabaceae</taxon>
        <taxon>Papilionoideae</taxon>
        <taxon>50 kb inversion clade</taxon>
        <taxon>NPAAA clade</taxon>
        <taxon>indigoferoid/millettioid clade</taxon>
        <taxon>Phaseoleae</taxon>
        <taxon>Glycine</taxon>
        <taxon>Glycine subgen. Soja</taxon>
    </lineage>
</organism>
<protein>
    <submittedName>
        <fullName evidence="6 7">Uncharacterized protein</fullName>
    </submittedName>
</protein>
<keyword evidence="4" id="KW-0560">Oxidoreductase</keyword>
<evidence type="ECO:0000313" key="8">
    <source>
        <dbReference type="Proteomes" id="UP000008827"/>
    </source>
</evidence>
<dbReference type="HOGENOM" id="CLU_1638375_0_0_1"/>
<dbReference type="GO" id="GO:0003954">
    <property type="term" value="F:NADH dehydrogenase activity"/>
    <property type="evidence" value="ECO:0007669"/>
    <property type="project" value="InterPro"/>
</dbReference>
<evidence type="ECO:0000256" key="4">
    <source>
        <dbReference type="ARBA" id="ARBA00023002"/>
    </source>
</evidence>
<dbReference type="Gene3D" id="3.50.50.100">
    <property type="match status" value="1"/>
</dbReference>
<dbReference type="EnsemblPlants" id="KRH62788">
    <property type="protein sequence ID" value="KRH62788"/>
    <property type="gene ID" value="GLYMA_04G132100"/>
</dbReference>
<evidence type="ECO:0000313" key="6">
    <source>
        <dbReference type="EMBL" id="KRH62788.1"/>
    </source>
</evidence>
<comment type="similarity">
    <text evidence="1">Belongs to the NADH dehydrogenase family.</text>
</comment>
<dbReference type="EMBL" id="CM000837">
    <property type="protein sequence ID" value="KRH62788.1"/>
    <property type="molecule type" value="Genomic_DNA"/>
</dbReference>
<keyword evidence="5" id="KW-0520">NAD</keyword>
<proteinExistence type="inferred from homology"/>
<evidence type="ECO:0000313" key="7">
    <source>
        <dbReference type="EnsemblPlants" id="KRH62788"/>
    </source>
</evidence>
<accession>K7KJX5</accession>
<dbReference type="InParanoid" id="K7KJX5"/>
<dbReference type="Gramene" id="KRH62788">
    <property type="protein sequence ID" value="KRH62788"/>
    <property type="gene ID" value="GLYMA_04G132100"/>
</dbReference>
<reference evidence="6 7" key="1">
    <citation type="journal article" date="2010" name="Nature">
        <title>Genome sequence of the palaeopolyploid soybean.</title>
        <authorList>
            <person name="Schmutz J."/>
            <person name="Cannon S.B."/>
            <person name="Schlueter J."/>
            <person name="Ma J."/>
            <person name="Mitros T."/>
            <person name="Nelson W."/>
            <person name="Hyten D.L."/>
            <person name="Song Q."/>
            <person name="Thelen J.J."/>
            <person name="Cheng J."/>
            <person name="Xu D."/>
            <person name="Hellsten U."/>
            <person name="May G.D."/>
            <person name="Yu Y."/>
            <person name="Sakurai T."/>
            <person name="Umezawa T."/>
            <person name="Bhattacharyya M.K."/>
            <person name="Sandhu D."/>
            <person name="Valliyodan B."/>
            <person name="Lindquist E."/>
            <person name="Peto M."/>
            <person name="Grant D."/>
            <person name="Shu S."/>
            <person name="Goodstein D."/>
            <person name="Barry K."/>
            <person name="Futrell-Griggs M."/>
            <person name="Abernathy B."/>
            <person name="Du J."/>
            <person name="Tian Z."/>
            <person name="Zhu L."/>
            <person name="Gill N."/>
            <person name="Joshi T."/>
            <person name="Libault M."/>
            <person name="Sethuraman A."/>
            <person name="Zhang X.-C."/>
            <person name="Shinozaki K."/>
            <person name="Nguyen H.T."/>
            <person name="Wing R.A."/>
            <person name="Cregan P."/>
            <person name="Specht J."/>
            <person name="Grimwood J."/>
            <person name="Rokhsar D."/>
            <person name="Stacey G."/>
            <person name="Shoemaker R.C."/>
            <person name="Jackson S.A."/>
        </authorList>
    </citation>
    <scope>NUCLEOTIDE SEQUENCE</scope>
    <source>
        <strain evidence="7">cv. Williams 82</strain>
        <tissue evidence="6">Callus</tissue>
    </source>
</reference>
<dbReference type="PaxDb" id="3847-GLYMA04G16376.1"/>
<name>K7KJX5_SOYBN</name>
<dbReference type="PANTHER" id="PTHR43706:SF22">
    <property type="entry name" value="NADH:UBIQUINONE REDUCTASE (NON-ELECTROGENIC)"/>
    <property type="match status" value="1"/>
</dbReference>
<evidence type="ECO:0000256" key="3">
    <source>
        <dbReference type="ARBA" id="ARBA00022827"/>
    </source>
</evidence>